<dbReference type="Proteomes" id="UP000279860">
    <property type="component" value="Unassembled WGS sequence"/>
</dbReference>
<comment type="caution">
    <text evidence="1">The sequence shown here is derived from an EMBL/GenBank/DDBJ whole genome shotgun (WGS) entry which is preliminary data.</text>
</comment>
<protein>
    <submittedName>
        <fullName evidence="1">Uncharacterized protein</fullName>
    </submittedName>
</protein>
<sequence length="79" mass="9340">MKQIRKIIYGIRFNYAVNKANKLAKRYRRKYVVINRRGKLVVIAKKRLTELVRQKYFRPGVTAGDIERKALHVALPKSK</sequence>
<reference evidence="1 2" key="1">
    <citation type="submission" date="2018-11" db="EMBL/GenBank/DDBJ databases">
        <title>Genomes From Bacteria Associated with the Canine Oral Cavity: a Test Case for Automated Genome-Based Taxonomic Assignment.</title>
        <authorList>
            <person name="Coil D.A."/>
            <person name="Jospin G."/>
            <person name="Darling A.E."/>
            <person name="Wallis C."/>
            <person name="Davis I.J."/>
            <person name="Harris S."/>
            <person name="Eisen J.A."/>
            <person name="Holcombe L.J."/>
            <person name="O'Flynn C."/>
        </authorList>
    </citation>
    <scope>NUCLEOTIDE SEQUENCE [LARGE SCALE GENOMIC DNA]</scope>
    <source>
        <strain evidence="1 2">OH1426_COT-023</strain>
    </source>
</reference>
<organism evidence="1 2">
    <name type="scientific">Tannerella forsythia</name>
    <name type="common">Bacteroides forsythus</name>
    <dbReference type="NCBI Taxonomy" id="28112"/>
    <lineage>
        <taxon>Bacteria</taxon>
        <taxon>Pseudomonadati</taxon>
        <taxon>Bacteroidota</taxon>
        <taxon>Bacteroidia</taxon>
        <taxon>Bacteroidales</taxon>
        <taxon>Tannerellaceae</taxon>
        <taxon>Tannerella</taxon>
    </lineage>
</organism>
<evidence type="ECO:0000313" key="2">
    <source>
        <dbReference type="Proteomes" id="UP000279860"/>
    </source>
</evidence>
<name>A0A3P1YW00_TANFO</name>
<dbReference type="RefSeq" id="WP_124789992.1">
    <property type="nucleotide sequence ID" value="NZ_RQYN01000021.1"/>
</dbReference>
<accession>A0A3P1YW00</accession>
<gene>
    <name evidence="1" type="ORF">EII41_06950</name>
</gene>
<dbReference type="EMBL" id="RQYN01000021">
    <property type="protein sequence ID" value="RRD75244.1"/>
    <property type="molecule type" value="Genomic_DNA"/>
</dbReference>
<proteinExistence type="predicted"/>
<dbReference type="AlphaFoldDB" id="A0A3P1YW00"/>
<evidence type="ECO:0000313" key="1">
    <source>
        <dbReference type="EMBL" id="RRD75244.1"/>
    </source>
</evidence>